<dbReference type="PROSITE" id="PS50088">
    <property type="entry name" value="ANK_REPEAT"/>
    <property type="match status" value="1"/>
</dbReference>
<dbReference type="EMBL" id="JAACJK010000061">
    <property type="protein sequence ID" value="KAF5335454.1"/>
    <property type="molecule type" value="Genomic_DNA"/>
</dbReference>
<reference evidence="4 5" key="1">
    <citation type="journal article" date="2020" name="ISME J.">
        <title>Uncovering the hidden diversity of litter-decomposition mechanisms in mushroom-forming fungi.</title>
        <authorList>
            <person name="Floudas D."/>
            <person name="Bentzer J."/>
            <person name="Ahren D."/>
            <person name="Johansson T."/>
            <person name="Persson P."/>
            <person name="Tunlid A."/>
        </authorList>
    </citation>
    <scope>NUCLEOTIDE SEQUENCE [LARGE SCALE GENOMIC DNA]</scope>
    <source>
        <strain evidence="4 5">CBS 175.51</strain>
    </source>
</reference>
<comment type="caution">
    <text evidence="4">The sequence shown here is derived from an EMBL/GenBank/DDBJ whole genome shotgun (WGS) entry which is preliminary data.</text>
</comment>
<dbReference type="SMART" id="SM00248">
    <property type="entry name" value="ANK"/>
    <property type="match status" value="7"/>
</dbReference>
<dbReference type="PROSITE" id="PS50297">
    <property type="entry name" value="ANK_REP_REGION"/>
    <property type="match status" value="1"/>
</dbReference>
<dbReference type="OrthoDB" id="7464126at2759"/>
<keyword evidence="1" id="KW-0677">Repeat</keyword>
<dbReference type="Gene3D" id="1.25.40.20">
    <property type="entry name" value="Ankyrin repeat-containing domain"/>
    <property type="match status" value="2"/>
</dbReference>
<organism evidence="4 5">
    <name type="scientific">Ephemerocybe angulata</name>
    <dbReference type="NCBI Taxonomy" id="980116"/>
    <lineage>
        <taxon>Eukaryota</taxon>
        <taxon>Fungi</taxon>
        <taxon>Dikarya</taxon>
        <taxon>Basidiomycota</taxon>
        <taxon>Agaricomycotina</taxon>
        <taxon>Agaricomycetes</taxon>
        <taxon>Agaricomycetidae</taxon>
        <taxon>Agaricales</taxon>
        <taxon>Agaricineae</taxon>
        <taxon>Psathyrellaceae</taxon>
        <taxon>Ephemerocybe</taxon>
    </lineage>
</organism>
<dbReference type="Proteomes" id="UP000541558">
    <property type="component" value="Unassembled WGS sequence"/>
</dbReference>
<dbReference type="AlphaFoldDB" id="A0A8H5C671"/>
<name>A0A8H5C671_9AGAR</name>
<dbReference type="InterPro" id="IPR002110">
    <property type="entry name" value="Ankyrin_rpt"/>
</dbReference>
<feature type="repeat" description="ANK" evidence="2">
    <location>
        <begin position="612"/>
        <end position="644"/>
    </location>
</feature>
<dbReference type="InterPro" id="IPR056884">
    <property type="entry name" value="NPHP3-like_N"/>
</dbReference>
<keyword evidence="5" id="KW-1185">Reference proteome</keyword>
<evidence type="ECO:0000313" key="5">
    <source>
        <dbReference type="Proteomes" id="UP000541558"/>
    </source>
</evidence>
<feature type="domain" description="Nephrocystin 3-like N-terminal" evidence="3">
    <location>
        <begin position="181"/>
        <end position="287"/>
    </location>
</feature>
<protein>
    <recommendedName>
        <fullName evidence="3">Nephrocystin 3-like N-terminal domain-containing protein</fullName>
    </recommendedName>
</protein>
<evidence type="ECO:0000313" key="4">
    <source>
        <dbReference type="EMBL" id="KAF5335454.1"/>
    </source>
</evidence>
<dbReference type="Pfam" id="PF24883">
    <property type="entry name" value="NPHP3_N"/>
    <property type="match status" value="1"/>
</dbReference>
<evidence type="ECO:0000256" key="2">
    <source>
        <dbReference type="PROSITE-ProRule" id="PRU00023"/>
    </source>
</evidence>
<evidence type="ECO:0000259" key="3">
    <source>
        <dbReference type="Pfam" id="PF24883"/>
    </source>
</evidence>
<gene>
    <name evidence="4" type="ORF">D9611_012131</name>
</gene>
<evidence type="ECO:0000256" key="1">
    <source>
        <dbReference type="ARBA" id="ARBA00022737"/>
    </source>
</evidence>
<dbReference type="Pfam" id="PF12796">
    <property type="entry name" value="Ank_2"/>
    <property type="match status" value="3"/>
</dbReference>
<dbReference type="PANTHER" id="PTHR10039:SF16">
    <property type="entry name" value="GPI INOSITOL-DEACYLASE"/>
    <property type="match status" value="1"/>
</dbReference>
<dbReference type="InterPro" id="IPR036770">
    <property type="entry name" value="Ankyrin_rpt-contain_sf"/>
</dbReference>
<sequence>MASNPGKVEGDQPLEAIPAFVQGQRDNVHFLQGAEHVSIGTMATTVVSGSYNYNLTVVNNTHTHYGSPGAPLSCEQAVSAEEILAWLKGPDFLGIYEEALSQRLSKTGAWFIGSEEFRQFVEGRDVIVWGTGMRKQTMFYIYSNLRTEWKSKQPAQAKRSYRTSPSNCLWVILTVDRSTSMEHLKEVFEDYPDIAIICAFIRYTEHPSACDILAGLLQQLVVRHPCASRYMRRVFIQNRKLELREQGLVKALHDIVGLLSKVFIVIDGLDEADDAVKDALLRTLPTLGANVLIMSRPLELFTPCVPDALHVSIEARTEDIDRFIDDQIQRNSRLRAIIRGDPTLVEKLKVRIRESAKGMFLVARLQMEDIIRKARSANTLLRGLDQLPSGVDAMYEHTLARIGAQSEEDASIAYRVFIWLLYTLSAFYTTRLQDALAISFENKSYDAGDLIPVDLILSLCGGLVTYEKPSKLRLIHYTTYEYLKGIKFPGLERPHTYLAVSCLVYLQYCNPQTCKEDERRDYGPLCWYAERNWGYHARNSQDEDVDIHPYILTFLQTCGTHYQHYFEVGMFFHQLNGLHLAAIYGLVKVISTRSLPVLPGRLYSWSLSEWIDGQTPFHYAVKYGGTLTLKVLLDCYTGINEQDARGKTALMTAAFSTCGGLQDLAGDWESWIPRGVKDQVEIFRTLAGAPDLEVDLKDACGRTAFMIACMMSRHEHSPITLLTLRPDINPNIKDNDGMTAFMYACKFGTRALAAYLLDHWADAIDPNEVDNSGKTALMHFCSNSDAPGAGTPFKRTEHETREFLELLLHHGCDPHVRDISGRSAMHWAVAMKSEWDSSTPTSYALQYLLGIGSLDCNQRDDKGVTALMLASVGNLDSLQALLSHPQIDVNVQDEEGNTALHRCCRSGIPKALEMLVSHPRVHGHITDQRGLSALDFACARRGLPGVNSIYILAKSGHWEYSAIRGAVIQFFAHQYDTGETSHKSTLISPEKSPATFDAFEWTLDDPTTWVLLGYALRDTCRVVAHLILVNCGILPPSKTAEEEKRYCQCGVLYLECCSRSWRLETSCPALQRDDEHFDTSIVFSPNPPLRKR</sequence>
<dbReference type="PANTHER" id="PTHR10039">
    <property type="entry name" value="AMELOGENIN"/>
    <property type="match status" value="1"/>
</dbReference>
<accession>A0A8H5C671</accession>
<keyword evidence="2" id="KW-0040">ANK repeat</keyword>
<proteinExistence type="predicted"/>
<dbReference type="SUPFAM" id="SSF48403">
    <property type="entry name" value="Ankyrin repeat"/>
    <property type="match status" value="1"/>
</dbReference>